<evidence type="ECO:0000313" key="2">
    <source>
        <dbReference type="EMBL" id="MEZ2740337.1"/>
    </source>
</evidence>
<sequence>MTEQVARRFQQMAAGNRVQRAAAAGHAAQIQRARAAGRAREGGLRAQRGDGAARLK</sequence>
<feature type="compositionally biased region" description="Low complexity" evidence="1">
    <location>
        <begin position="17"/>
        <end position="36"/>
    </location>
</feature>
<feature type="compositionally biased region" description="Basic and acidic residues" evidence="1">
    <location>
        <begin position="38"/>
        <end position="56"/>
    </location>
</feature>
<keyword evidence="3" id="KW-1185">Reference proteome</keyword>
<comment type="caution">
    <text evidence="2">The sequence shown here is derived from an EMBL/GenBank/DDBJ whole genome shotgun (WGS) entry which is preliminary data.</text>
</comment>
<evidence type="ECO:0000313" key="3">
    <source>
        <dbReference type="Proteomes" id="UP001567350"/>
    </source>
</evidence>
<dbReference type="RefSeq" id="WP_370893135.1">
    <property type="nucleotide sequence ID" value="NZ_JBGJLR010000015.1"/>
</dbReference>
<name>A0ABV4IIR4_9BURK</name>
<gene>
    <name evidence="2" type="ORF">ACBP88_12920</name>
</gene>
<feature type="region of interest" description="Disordered" evidence="1">
    <location>
        <begin position="17"/>
        <end position="56"/>
    </location>
</feature>
<evidence type="ECO:0000256" key="1">
    <source>
        <dbReference type="SAM" id="MobiDB-lite"/>
    </source>
</evidence>
<dbReference type="Proteomes" id="UP001567350">
    <property type="component" value="Unassembled WGS sequence"/>
</dbReference>
<dbReference type="EMBL" id="JBGJLR010000015">
    <property type="protein sequence ID" value="MEZ2740337.1"/>
    <property type="molecule type" value="Genomic_DNA"/>
</dbReference>
<accession>A0ABV4IIR4</accession>
<reference evidence="2 3" key="1">
    <citation type="submission" date="2024-08" db="EMBL/GenBank/DDBJ databases">
        <authorList>
            <person name="Feng Z."/>
            <person name="Ronholm J."/>
        </authorList>
    </citation>
    <scope>NUCLEOTIDE SEQUENCE [LARGE SCALE GENOMIC DNA]</scope>
    <source>
        <strain evidence="2 3">4-AB0-8</strain>
    </source>
</reference>
<organism evidence="2 3">
    <name type="scientific">Comamonas jiangduensis</name>
    <dbReference type="NCBI Taxonomy" id="1194168"/>
    <lineage>
        <taxon>Bacteria</taxon>
        <taxon>Pseudomonadati</taxon>
        <taxon>Pseudomonadota</taxon>
        <taxon>Betaproteobacteria</taxon>
        <taxon>Burkholderiales</taxon>
        <taxon>Comamonadaceae</taxon>
        <taxon>Comamonas</taxon>
    </lineage>
</organism>
<protein>
    <submittedName>
        <fullName evidence="2">Uncharacterized protein</fullName>
    </submittedName>
</protein>
<proteinExistence type="predicted"/>